<organism evidence="1 2">
    <name type="scientific">Coniochaeta ligniaria NRRL 30616</name>
    <dbReference type="NCBI Taxonomy" id="1408157"/>
    <lineage>
        <taxon>Eukaryota</taxon>
        <taxon>Fungi</taxon>
        <taxon>Dikarya</taxon>
        <taxon>Ascomycota</taxon>
        <taxon>Pezizomycotina</taxon>
        <taxon>Sordariomycetes</taxon>
        <taxon>Sordariomycetidae</taxon>
        <taxon>Coniochaetales</taxon>
        <taxon>Coniochaetaceae</taxon>
        <taxon>Coniochaeta</taxon>
    </lineage>
</organism>
<accession>A0A1J7IZU9</accession>
<dbReference type="EMBL" id="KV875094">
    <property type="protein sequence ID" value="OIW33311.1"/>
    <property type="molecule type" value="Genomic_DNA"/>
</dbReference>
<gene>
    <name evidence="1" type="ORF">CONLIGDRAFT_168618</name>
</gene>
<evidence type="ECO:0000313" key="1">
    <source>
        <dbReference type="EMBL" id="OIW33311.1"/>
    </source>
</evidence>
<proteinExistence type="predicted"/>
<sequence length="156" mass="17606">MECFRHCRKVYTDPASPSFDFVRRFKPRLDCYNTDVAGVKRVTRSGDAPRTQCQCRKLRAVARRCHRAMTCTASETRLRRRRAWLVVATTAQQLSRRRVAASASVAPVRPRRSDSAGSIIQRRFHFPGCESECGESAAAAGDWSSIRVLLGLQPHL</sequence>
<dbReference type="InParanoid" id="A0A1J7IZU9"/>
<name>A0A1J7IZU9_9PEZI</name>
<dbReference type="Proteomes" id="UP000182658">
    <property type="component" value="Unassembled WGS sequence"/>
</dbReference>
<keyword evidence="2" id="KW-1185">Reference proteome</keyword>
<dbReference type="AlphaFoldDB" id="A0A1J7IZU9"/>
<protein>
    <submittedName>
        <fullName evidence="1">Uncharacterized protein</fullName>
    </submittedName>
</protein>
<evidence type="ECO:0000313" key="2">
    <source>
        <dbReference type="Proteomes" id="UP000182658"/>
    </source>
</evidence>
<reference evidence="1 2" key="1">
    <citation type="submission" date="2016-10" db="EMBL/GenBank/DDBJ databases">
        <title>Draft genome sequence of Coniochaeta ligniaria NRRL30616, a lignocellulolytic fungus for bioabatement of inhibitors in plant biomass hydrolysates.</title>
        <authorList>
            <consortium name="DOE Joint Genome Institute"/>
            <person name="Jimenez D.J."/>
            <person name="Hector R.E."/>
            <person name="Riley R."/>
            <person name="Sun H."/>
            <person name="Grigoriev I.V."/>
            <person name="Van Elsas J.D."/>
            <person name="Nichols N.N."/>
        </authorList>
    </citation>
    <scope>NUCLEOTIDE SEQUENCE [LARGE SCALE GENOMIC DNA]</scope>
    <source>
        <strain evidence="1 2">NRRL 30616</strain>
    </source>
</reference>